<keyword evidence="8" id="KW-1185">Reference proteome</keyword>
<evidence type="ECO:0000256" key="6">
    <source>
        <dbReference type="SAM" id="Phobius"/>
    </source>
</evidence>
<feature type="transmembrane region" description="Helical" evidence="6">
    <location>
        <begin position="201"/>
        <end position="219"/>
    </location>
</feature>
<keyword evidence="3 6" id="KW-1133">Transmembrane helix</keyword>
<evidence type="ECO:0000256" key="2">
    <source>
        <dbReference type="ARBA" id="ARBA00022692"/>
    </source>
</evidence>
<keyword evidence="4 6" id="KW-0472">Membrane</keyword>
<feature type="binding site" evidence="5">
    <location>
        <position position="200"/>
    </location>
    <ligand>
        <name>Zn(2+)</name>
        <dbReference type="ChEBI" id="CHEBI:29105"/>
    </ligand>
</feature>
<dbReference type="GO" id="GO:0046872">
    <property type="term" value="F:metal ion binding"/>
    <property type="evidence" value="ECO:0007669"/>
    <property type="project" value="UniProtKB-KW"/>
</dbReference>
<dbReference type="RefSeq" id="WP_132460179.1">
    <property type="nucleotide sequence ID" value="NZ_SLXP01000001.1"/>
</dbReference>
<keyword evidence="5" id="KW-0862">Zinc</keyword>
<dbReference type="PANTHER" id="PTHR20855:SF3">
    <property type="entry name" value="LD03007P"/>
    <property type="match status" value="1"/>
</dbReference>
<comment type="caution">
    <text evidence="7">The sequence shown here is derived from an EMBL/GenBank/DDBJ whole genome shotgun (WGS) entry which is preliminary data.</text>
</comment>
<comment type="subcellular location">
    <subcellularLocation>
        <location evidence="1">Membrane</location>
        <topology evidence="1">Multi-pass membrane protein</topology>
    </subcellularLocation>
</comment>
<dbReference type="Pfam" id="PF03006">
    <property type="entry name" value="HlyIII"/>
    <property type="match status" value="1"/>
</dbReference>
<evidence type="ECO:0000256" key="4">
    <source>
        <dbReference type="ARBA" id="ARBA00023136"/>
    </source>
</evidence>
<dbReference type="AlphaFoldDB" id="A0A4R2Q5B6"/>
<accession>A0A4R2Q5B6</accession>
<feature type="transmembrane region" description="Helical" evidence="6">
    <location>
        <begin position="24"/>
        <end position="48"/>
    </location>
</feature>
<protein>
    <submittedName>
        <fullName evidence="7">Hemolysin III</fullName>
    </submittedName>
</protein>
<feature type="transmembrane region" description="Helical" evidence="6">
    <location>
        <begin position="168"/>
        <end position="189"/>
    </location>
</feature>
<evidence type="ECO:0000256" key="5">
    <source>
        <dbReference type="PIRSR" id="PIRSR604254-1"/>
    </source>
</evidence>
<feature type="transmembrane region" description="Helical" evidence="6">
    <location>
        <begin position="142"/>
        <end position="162"/>
    </location>
</feature>
<name>A0A4R2Q5B6_9RHOB</name>
<dbReference type="PANTHER" id="PTHR20855">
    <property type="entry name" value="ADIPOR/PROGESTIN RECEPTOR-RELATED"/>
    <property type="match status" value="1"/>
</dbReference>
<keyword evidence="5" id="KW-0479">Metal-binding</keyword>
<feature type="transmembrane region" description="Helical" evidence="6">
    <location>
        <begin position="55"/>
        <end position="78"/>
    </location>
</feature>
<evidence type="ECO:0000313" key="7">
    <source>
        <dbReference type="EMBL" id="TCP44023.1"/>
    </source>
</evidence>
<sequence length="222" mass="23958">MSELYPPDARAERPYTRAERLSDAVVHVMGLAGVAIGVPILVTLAVLFRGDGAAILGITVYGAALFAMIGFSALYHMVQHPDWTPIFRRLDHSAIYWKIAGTYTPFTLLSGGHGAGLLAGLWAAAMAGTGLRVLAPHRFRAVNLMLYPAMGWAGAVAGWSLFATLPPMVLGLIVAGGVLYTVGMVFYLWERLPYHNTIWHVFVLVATMLFFAAVTAQVIQTA</sequence>
<feature type="binding site" evidence="5">
    <location>
        <position position="76"/>
    </location>
    <ligand>
        <name>Zn(2+)</name>
        <dbReference type="ChEBI" id="CHEBI:29105"/>
    </ligand>
</feature>
<dbReference type="Proteomes" id="UP000294835">
    <property type="component" value="Unassembled WGS sequence"/>
</dbReference>
<keyword evidence="2 6" id="KW-0812">Transmembrane</keyword>
<dbReference type="GO" id="GO:0016020">
    <property type="term" value="C:membrane"/>
    <property type="evidence" value="ECO:0007669"/>
    <property type="project" value="UniProtKB-SubCell"/>
</dbReference>
<evidence type="ECO:0000313" key="8">
    <source>
        <dbReference type="Proteomes" id="UP000294835"/>
    </source>
</evidence>
<gene>
    <name evidence="7" type="ORF">EV662_101109</name>
</gene>
<organism evidence="7 8">
    <name type="scientific">Rhodovulum marinum</name>
    <dbReference type="NCBI Taxonomy" id="320662"/>
    <lineage>
        <taxon>Bacteria</taxon>
        <taxon>Pseudomonadati</taxon>
        <taxon>Pseudomonadota</taxon>
        <taxon>Alphaproteobacteria</taxon>
        <taxon>Rhodobacterales</taxon>
        <taxon>Paracoccaceae</taxon>
        <taxon>Rhodovulum</taxon>
    </lineage>
</organism>
<dbReference type="OrthoDB" id="9813689at2"/>
<evidence type="ECO:0000256" key="1">
    <source>
        <dbReference type="ARBA" id="ARBA00004141"/>
    </source>
</evidence>
<reference evidence="7 8" key="1">
    <citation type="submission" date="2019-03" db="EMBL/GenBank/DDBJ databases">
        <title>Genomic Encyclopedia of Type Strains, Phase IV (KMG-IV): sequencing the most valuable type-strain genomes for metagenomic binning, comparative biology and taxonomic classification.</title>
        <authorList>
            <person name="Goeker M."/>
        </authorList>
    </citation>
    <scope>NUCLEOTIDE SEQUENCE [LARGE SCALE GENOMIC DNA]</scope>
    <source>
        <strain evidence="7 8">DSM 18063</strain>
    </source>
</reference>
<dbReference type="EMBL" id="SLXP01000001">
    <property type="protein sequence ID" value="TCP44023.1"/>
    <property type="molecule type" value="Genomic_DNA"/>
</dbReference>
<evidence type="ECO:0000256" key="3">
    <source>
        <dbReference type="ARBA" id="ARBA00022989"/>
    </source>
</evidence>
<dbReference type="InterPro" id="IPR004254">
    <property type="entry name" value="AdipoR/HlyIII-related"/>
</dbReference>
<proteinExistence type="predicted"/>
<feature type="transmembrane region" description="Helical" evidence="6">
    <location>
        <begin position="115"/>
        <end position="135"/>
    </location>
</feature>